<evidence type="ECO:0000256" key="3">
    <source>
        <dbReference type="ARBA" id="ARBA00022989"/>
    </source>
</evidence>
<keyword evidence="5 7" id="KW-0456">Lyase</keyword>
<dbReference type="RefSeq" id="WP_002700733.1">
    <property type="nucleotide sequence ID" value="NZ_AAWS01000033.1"/>
</dbReference>
<evidence type="ECO:0000256" key="7">
    <source>
        <dbReference type="HAMAP-Rule" id="MF_02065"/>
    </source>
</evidence>
<evidence type="ECO:0000256" key="6">
    <source>
        <dbReference type="ARBA" id="ARBA00023316"/>
    </source>
</evidence>
<dbReference type="GO" id="GO:0009252">
    <property type="term" value="P:peptidoglycan biosynthetic process"/>
    <property type="evidence" value="ECO:0007669"/>
    <property type="project" value="UniProtKB-UniRule"/>
</dbReference>
<dbReference type="AlphaFoldDB" id="A1ZSU0"/>
<comment type="similarity">
    <text evidence="7">Belongs to the transglycosylase MltG family.</text>
</comment>
<keyword evidence="3 7" id="KW-1133">Transmembrane helix</keyword>
<dbReference type="Proteomes" id="UP000004095">
    <property type="component" value="Unassembled WGS sequence"/>
</dbReference>
<comment type="catalytic activity">
    <reaction evidence="7">
        <text>a peptidoglycan chain = a peptidoglycan chain with N-acetyl-1,6-anhydromuramyl-[peptide] at the reducing end + a peptidoglycan chain with N-acetylglucosamine at the non-reducing end.</text>
        <dbReference type="EC" id="4.2.2.29"/>
    </reaction>
</comment>
<dbReference type="PANTHER" id="PTHR30518">
    <property type="entry name" value="ENDOLYTIC MUREIN TRANSGLYCOSYLASE"/>
    <property type="match status" value="1"/>
</dbReference>
<reference evidence="8 9" key="1">
    <citation type="submission" date="2007-01" db="EMBL/GenBank/DDBJ databases">
        <authorList>
            <person name="Haygood M."/>
            <person name="Podell S."/>
            <person name="Anderson C."/>
            <person name="Hopkinson B."/>
            <person name="Roe K."/>
            <person name="Barbeau K."/>
            <person name="Gaasterland T."/>
            <person name="Ferriera S."/>
            <person name="Johnson J."/>
            <person name="Kravitz S."/>
            <person name="Beeson K."/>
            <person name="Sutton G."/>
            <person name="Rogers Y.-H."/>
            <person name="Friedman R."/>
            <person name="Frazier M."/>
            <person name="Venter J.C."/>
        </authorList>
    </citation>
    <scope>NUCLEOTIDE SEQUENCE [LARGE SCALE GENOMIC DNA]</scope>
    <source>
        <strain evidence="8 9">ATCC 23134</strain>
    </source>
</reference>
<dbReference type="GO" id="GO:0008932">
    <property type="term" value="F:lytic endotransglycosylase activity"/>
    <property type="evidence" value="ECO:0007669"/>
    <property type="project" value="UniProtKB-UniRule"/>
</dbReference>
<dbReference type="eggNOG" id="COG1559">
    <property type="taxonomic scope" value="Bacteria"/>
</dbReference>
<evidence type="ECO:0000256" key="2">
    <source>
        <dbReference type="ARBA" id="ARBA00022692"/>
    </source>
</evidence>
<protein>
    <recommendedName>
        <fullName evidence="7">Endolytic murein transglycosylase</fullName>
        <ecNumber evidence="7">4.2.2.29</ecNumber>
    </recommendedName>
    <alternativeName>
        <fullName evidence="7">Peptidoglycan lytic transglycosylase</fullName>
    </alternativeName>
    <alternativeName>
        <fullName evidence="7">Peptidoglycan polymerization terminase</fullName>
    </alternativeName>
</protein>
<evidence type="ECO:0000313" key="8">
    <source>
        <dbReference type="EMBL" id="EAY26504.1"/>
    </source>
</evidence>
<dbReference type="HAMAP" id="MF_02065">
    <property type="entry name" value="MltG"/>
    <property type="match status" value="1"/>
</dbReference>
<keyword evidence="1 7" id="KW-1003">Cell membrane</keyword>
<dbReference type="GO" id="GO:0005886">
    <property type="term" value="C:plasma membrane"/>
    <property type="evidence" value="ECO:0007669"/>
    <property type="project" value="UniProtKB-UniRule"/>
</dbReference>
<comment type="caution">
    <text evidence="8">The sequence shown here is derived from an EMBL/GenBank/DDBJ whole genome shotgun (WGS) entry which is preliminary data.</text>
</comment>
<dbReference type="NCBIfam" id="TIGR00247">
    <property type="entry name" value="endolytic transglycosylase MltG"/>
    <property type="match status" value="1"/>
</dbReference>
<keyword evidence="9" id="KW-1185">Reference proteome</keyword>
<accession>A1ZSU0</accession>
<evidence type="ECO:0000256" key="5">
    <source>
        <dbReference type="ARBA" id="ARBA00023239"/>
    </source>
</evidence>
<dbReference type="CDD" id="cd08010">
    <property type="entry name" value="MltG_like"/>
    <property type="match status" value="1"/>
</dbReference>
<gene>
    <name evidence="7" type="primary">mltG</name>
    <name evidence="8" type="ORF">M23134_01674</name>
</gene>
<organism evidence="8 9">
    <name type="scientific">Microscilla marina ATCC 23134</name>
    <dbReference type="NCBI Taxonomy" id="313606"/>
    <lineage>
        <taxon>Bacteria</taxon>
        <taxon>Pseudomonadati</taxon>
        <taxon>Bacteroidota</taxon>
        <taxon>Cytophagia</taxon>
        <taxon>Cytophagales</taxon>
        <taxon>Microscillaceae</taxon>
        <taxon>Microscilla</taxon>
    </lineage>
</organism>
<dbReference type="EC" id="4.2.2.29" evidence="7"/>
<evidence type="ECO:0000256" key="4">
    <source>
        <dbReference type="ARBA" id="ARBA00023136"/>
    </source>
</evidence>
<evidence type="ECO:0000256" key="1">
    <source>
        <dbReference type="ARBA" id="ARBA00022475"/>
    </source>
</evidence>
<keyword evidence="6 7" id="KW-0961">Cell wall biogenesis/degradation</keyword>
<keyword evidence="4 7" id="KW-0472">Membrane</keyword>
<dbReference type="EMBL" id="AAWS01000033">
    <property type="protein sequence ID" value="EAY26504.1"/>
    <property type="molecule type" value="Genomic_DNA"/>
</dbReference>
<keyword evidence="2 7" id="KW-0812">Transmembrane</keyword>
<name>A1ZSU0_MICM2</name>
<feature type="site" description="Important for catalytic activity" evidence="7">
    <location>
        <position position="211"/>
    </location>
</feature>
<dbReference type="Pfam" id="PF02618">
    <property type="entry name" value="YceG"/>
    <property type="match status" value="1"/>
</dbReference>
<sequence>MVMIAVSMITVSITFYGYQLVRTPNFQVDKKDTYLYIPQGANFKTVLDSLKARDLVQNTVSFAFLSKLLKYQDNVKPGRYLIKQNMTNLEAVRMLRAGLQSPVRLTFNSVRLKQDLVEKVSKELPFQAGEFGKLLNDSQVVKKYGFDTTTVVSMFLPNTYQVYWNISPKQLLDRMHKEYKKFWNDQRLAKAKTIGLKPKEVSVLASIVQAETNKNDEKPRIAGVYINRLQKEIPLEADPTLVFAMKDFTIKRVLNRHKKVESPYNTYKYKGLPPGPINVPSIASLDAVLNYEQHDYLFFCAKADFSGYHAFAKTNAQHNRNARLYHRALNLRRIK</sequence>
<dbReference type="InterPro" id="IPR003770">
    <property type="entry name" value="MLTG-like"/>
</dbReference>
<dbReference type="Gene3D" id="3.30.160.60">
    <property type="entry name" value="Classic Zinc Finger"/>
    <property type="match status" value="1"/>
</dbReference>
<comment type="function">
    <text evidence="7">Functions as a peptidoglycan terminase that cleaves nascent peptidoglycan strands endolytically to terminate their elongation.</text>
</comment>
<proteinExistence type="inferred from homology"/>
<evidence type="ECO:0000313" key="9">
    <source>
        <dbReference type="Proteomes" id="UP000004095"/>
    </source>
</evidence>
<dbReference type="Gene3D" id="3.30.1490.480">
    <property type="entry name" value="Endolytic murein transglycosylase"/>
    <property type="match status" value="1"/>
</dbReference>
<dbReference type="PANTHER" id="PTHR30518:SF2">
    <property type="entry name" value="ENDOLYTIC MUREIN TRANSGLYCOSYLASE"/>
    <property type="match status" value="1"/>
</dbReference>
<dbReference type="GO" id="GO:0071555">
    <property type="term" value="P:cell wall organization"/>
    <property type="evidence" value="ECO:0007669"/>
    <property type="project" value="UniProtKB-KW"/>
</dbReference>